<dbReference type="PANTHER" id="PTHR32295:SF216">
    <property type="entry name" value="PROTEIN IQ-DOMAIN 3"/>
    <property type="match status" value="1"/>
</dbReference>
<comment type="subunit">
    <text evidence="3">Binds to multiple calmodulin (CaM) in the presence of Ca(2+) and CaM-like proteins.</text>
</comment>
<feature type="compositionally biased region" description="Basic and acidic residues" evidence="4">
    <location>
        <begin position="460"/>
        <end position="472"/>
    </location>
</feature>
<dbReference type="Pfam" id="PF13178">
    <property type="entry name" value="DUF4005"/>
    <property type="match status" value="1"/>
</dbReference>
<evidence type="ECO:0000256" key="4">
    <source>
        <dbReference type="SAM" id="MobiDB-lite"/>
    </source>
</evidence>
<keyword evidence="1" id="KW-0112">Calmodulin-binding</keyword>
<feature type="compositionally biased region" description="Polar residues" evidence="4">
    <location>
        <begin position="499"/>
        <end position="514"/>
    </location>
</feature>
<evidence type="ECO:0000256" key="3">
    <source>
        <dbReference type="ARBA" id="ARBA00024378"/>
    </source>
</evidence>
<protein>
    <recommendedName>
        <fullName evidence="5">DUF4005 domain-containing protein</fullName>
    </recommendedName>
</protein>
<reference evidence="6 7" key="1">
    <citation type="submission" date="2022-12" db="EMBL/GenBank/DDBJ databases">
        <title>Chromosome-scale assembly of the Ensete ventricosum genome.</title>
        <authorList>
            <person name="Dussert Y."/>
            <person name="Stocks J."/>
            <person name="Wendawek A."/>
            <person name="Woldeyes F."/>
            <person name="Nichols R.A."/>
            <person name="Borrell J.S."/>
        </authorList>
    </citation>
    <scope>NUCLEOTIDE SEQUENCE [LARGE SCALE GENOMIC DNA]</scope>
    <source>
        <strain evidence="7">cv. Maze</strain>
        <tissue evidence="6">Seeds</tissue>
    </source>
</reference>
<dbReference type="EMBL" id="JAQQAF010000003">
    <property type="protein sequence ID" value="KAJ8499347.1"/>
    <property type="molecule type" value="Genomic_DNA"/>
</dbReference>
<proteinExistence type="inferred from homology"/>
<dbReference type="PROSITE" id="PS50096">
    <property type="entry name" value="IQ"/>
    <property type="match status" value="1"/>
</dbReference>
<evidence type="ECO:0000256" key="1">
    <source>
        <dbReference type="ARBA" id="ARBA00022860"/>
    </source>
</evidence>
<keyword evidence="7" id="KW-1185">Reference proteome</keyword>
<dbReference type="Pfam" id="PF00612">
    <property type="entry name" value="IQ"/>
    <property type="match status" value="1"/>
</dbReference>
<name>A0AAV8RFK3_ENSVE</name>
<dbReference type="Proteomes" id="UP001222027">
    <property type="component" value="Unassembled WGS sequence"/>
</dbReference>
<dbReference type="GO" id="GO:0005516">
    <property type="term" value="F:calmodulin binding"/>
    <property type="evidence" value="ECO:0007669"/>
    <property type="project" value="UniProtKB-KW"/>
</dbReference>
<feature type="region of interest" description="Disordered" evidence="4">
    <location>
        <begin position="460"/>
        <end position="571"/>
    </location>
</feature>
<sequence length="625" mass="68990">MAPIVTVSHCDDSDCHRCKIGDRNLWIATAAFCCQGSGSAGPTPATATAGPSPCGEGGCGGSASCGGCALHASICSRFACRFPSRLLVFVALFPIPSPCRPKEELFPFRSRTRGKAALPGGPPPPTGPGLRTAVIQKYKWRRKKTDMGRRGKWFIAVSRAFNPESNEKKRQKNHKSKRKWKLRRPKHYLPVPSEVAEKSIVDGTKPPDCHLSQGIKLVKVEDGHSKNAYSVTLTSAATAEAADVAAAPVVGLTITSSMGKTREEAAAIKIQTAFRGYLARIALRGLRRLVRLKTLVDGNAAKHQTSNTLHCMQTLARVQSQIHSRRIRMREENQALQRQLQLKHEMELEKQKVGEEWDDSIWSKEQIEANLVNKQGAAIRRERALAYAFSHQWKNSSREVNPTFTNPNNPQWGWSWLERWMASRPWENHNAIDKDVSDHAKKASPSVGEQIIKLYAQHKDTKWQRTPVDHQKSSHPSSHHPPLTPPSKHSSAGKEKSVSSRGATDNSRNMVSLQSERRRRQSIAGSSFGDDVSLASSPTIPSYMASTESVRAKSRFQSPPNNNAETPERESVIAVKKRLSYPVADKCSILSPARIRRNSGPPKLDVATPKDVATCVEQMSNGGSR</sequence>
<evidence type="ECO:0000313" key="7">
    <source>
        <dbReference type="Proteomes" id="UP001222027"/>
    </source>
</evidence>
<gene>
    <name evidence="6" type="ORF">OPV22_009899</name>
</gene>
<evidence type="ECO:0000259" key="5">
    <source>
        <dbReference type="Pfam" id="PF13178"/>
    </source>
</evidence>
<feature type="domain" description="DUF4005" evidence="5">
    <location>
        <begin position="507"/>
        <end position="590"/>
    </location>
</feature>
<evidence type="ECO:0000256" key="2">
    <source>
        <dbReference type="ARBA" id="ARBA00024341"/>
    </source>
</evidence>
<dbReference type="PANTHER" id="PTHR32295">
    <property type="entry name" value="IQ-DOMAIN 5-RELATED"/>
    <property type="match status" value="1"/>
</dbReference>
<dbReference type="SMART" id="SM00015">
    <property type="entry name" value="IQ"/>
    <property type="match status" value="1"/>
</dbReference>
<dbReference type="InterPro" id="IPR025064">
    <property type="entry name" value="DUF4005"/>
</dbReference>
<comment type="similarity">
    <text evidence="2">Belongs to the IQD family.</text>
</comment>
<accession>A0AAV8RFK3</accession>
<organism evidence="6 7">
    <name type="scientific">Ensete ventricosum</name>
    <name type="common">Abyssinian banana</name>
    <name type="synonym">Musa ensete</name>
    <dbReference type="NCBI Taxonomy" id="4639"/>
    <lineage>
        <taxon>Eukaryota</taxon>
        <taxon>Viridiplantae</taxon>
        <taxon>Streptophyta</taxon>
        <taxon>Embryophyta</taxon>
        <taxon>Tracheophyta</taxon>
        <taxon>Spermatophyta</taxon>
        <taxon>Magnoliopsida</taxon>
        <taxon>Liliopsida</taxon>
        <taxon>Zingiberales</taxon>
        <taxon>Musaceae</taxon>
        <taxon>Ensete</taxon>
    </lineage>
</organism>
<dbReference type="InterPro" id="IPR000048">
    <property type="entry name" value="IQ_motif_EF-hand-BS"/>
</dbReference>
<dbReference type="AlphaFoldDB" id="A0AAV8RFK3"/>
<feature type="compositionally biased region" description="Polar residues" evidence="4">
    <location>
        <begin position="534"/>
        <end position="565"/>
    </location>
</feature>
<comment type="caution">
    <text evidence="6">The sequence shown here is derived from an EMBL/GenBank/DDBJ whole genome shotgun (WGS) entry which is preliminary data.</text>
</comment>
<evidence type="ECO:0000313" key="6">
    <source>
        <dbReference type="EMBL" id="KAJ8499347.1"/>
    </source>
</evidence>